<keyword evidence="4 5" id="KW-0472">Membrane</keyword>
<sequence length="289" mass="30207">MMGSSFLFALMGVCVKLASARYGSGEIVFYRGLVGALFISGLVFWRGGSLKTRYPSMHLGRSIAGVCALVLWFYAIGQLPLATAITLNYMSSIWMALFLIGGAVLVGSSQQIDLRLVLAVLTGFGGVALVLQPTLTREQWPGALAGLISGMMSAMAYLQVTALGRVGEPEYRVVFYFSLGSVVAGAALALTGDFHTHTPPGLGLLVATGVLATTAQILMTRAYAIGRALSNASLQYLGIAWSFLFGVMIFGDAVTVVALAGMVLIVAAGLTATLLRNRAVPDAANPGES</sequence>
<evidence type="ECO:0000256" key="1">
    <source>
        <dbReference type="ARBA" id="ARBA00004141"/>
    </source>
</evidence>
<evidence type="ECO:0000259" key="6">
    <source>
        <dbReference type="Pfam" id="PF00892"/>
    </source>
</evidence>
<dbReference type="Proteomes" id="UP000430120">
    <property type="component" value="Unassembled WGS sequence"/>
</dbReference>
<feature type="transmembrane region" description="Helical" evidence="5">
    <location>
        <begin position="59"/>
        <end position="77"/>
    </location>
</feature>
<organism evidence="7 8">
    <name type="scientific">Ideonella dechloratans</name>
    <dbReference type="NCBI Taxonomy" id="36863"/>
    <lineage>
        <taxon>Bacteria</taxon>
        <taxon>Pseudomonadati</taxon>
        <taxon>Pseudomonadota</taxon>
        <taxon>Betaproteobacteria</taxon>
        <taxon>Burkholderiales</taxon>
        <taxon>Sphaerotilaceae</taxon>
        <taxon>Ideonella</taxon>
    </lineage>
</organism>
<name>A0A643FCN3_IDEDE</name>
<dbReference type="SUPFAM" id="SSF103481">
    <property type="entry name" value="Multidrug resistance efflux transporter EmrE"/>
    <property type="match status" value="2"/>
</dbReference>
<keyword evidence="8" id="KW-1185">Reference proteome</keyword>
<feature type="transmembrane region" description="Helical" evidence="5">
    <location>
        <begin position="173"/>
        <end position="190"/>
    </location>
</feature>
<feature type="transmembrane region" description="Helical" evidence="5">
    <location>
        <begin position="30"/>
        <end position="47"/>
    </location>
</feature>
<dbReference type="EMBL" id="VZPB01000023">
    <property type="protein sequence ID" value="KAB0581839.1"/>
    <property type="molecule type" value="Genomic_DNA"/>
</dbReference>
<comment type="caution">
    <text evidence="7">The sequence shown here is derived from an EMBL/GenBank/DDBJ whole genome shotgun (WGS) entry which is preliminary data.</text>
</comment>
<proteinExistence type="predicted"/>
<evidence type="ECO:0000313" key="7">
    <source>
        <dbReference type="EMBL" id="KAB0581839.1"/>
    </source>
</evidence>
<keyword evidence="3 5" id="KW-1133">Transmembrane helix</keyword>
<evidence type="ECO:0000256" key="3">
    <source>
        <dbReference type="ARBA" id="ARBA00022989"/>
    </source>
</evidence>
<feature type="transmembrane region" description="Helical" evidence="5">
    <location>
        <begin position="143"/>
        <end position="161"/>
    </location>
</feature>
<feature type="transmembrane region" description="Helical" evidence="5">
    <location>
        <begin position="114"/>
        <end position="131"/>
    </location>
</feature>
<feature type="transmembrane region" description="Helical" evidence="5">
    <location>
        <begin position="202"/>
        <end position="220"/>
    </location>
</feature>
<comment type="subcellular location">
    <subcellularLocation>
        <location evidence="1">Membrane</location>
        <topology evidence="1">Multi-pass membrane protein</topology>
    </subcellularLocation>
</comment>
<feature type="transmembrane region" description="Helical" evidence="5">
    <location>
        <begin position="89"/>
        <end position="107"/>
    </location>
</feature>
<reference evidence="7 8" key="1">
    <citation type="submission" date="2019-09" db="EMBL/GenBank/DDBJ databases">
        <title>Draft genome sequences of 48 bacterial type strains from the CCUG.</title>
        <authorList>
            <person name="Tunovic T."/>
            <person name="Pineiro-Iglesias B."/>
            <person name="Unosson C."/>
            <person name="Inganas E."/>
            <person name="Ohlen M."/>
            <person name="Cardew S."/>
            <person name="Jensie-Markopoulos S."/>
            <person name="Salva-Serra F."/>
            <person name="Jaen-Luchoro D."/>
            <person name="Karlsson R."/>
            <person name="Svensson-Stadler L."/>
            <person name="Chun J."/>
            <person name="Moore E."/>
        </authorList>
    </citation>
    <scope>NUCLEOTIDE SEQUENCE [LARGE SCALE GENOMIC DNA]</scope>
    <source>
        <strain evidence="7 8">CCUG 30977</strain>
    </source>
</reference>
<evidence type="ECO:0000256" key="4">
    <source>
        <dbReference type="ARBA" id="ARBA00023136"/>
    </source>
</evidence>
<evidence type="ECO:0000256" key="5">
    <source>
        <dbReference type="SAM" id="Phobius"/>
    </source>
</evidence>
<dbReference type="InterPro" id="IPR037185">
    <property type="entry name" value="EmrE-like"/>
</dbReference>
<accession>A0A643FCN3</accession>
<dbReference type="OrthoDB" id="8524934at2"/>
<dbReference type="GO" id="GO:0016020">
    <property type="term" value="C:membrane"/>
    <property type="evidence" value="ECO:0007669"/>
    <property type="project" value="UniProtKB-SubCell"/>
</dbReference>
<feature type="domain" description="EamA" evidence="6">
    <location>
        <begin position="2"/>
        <end position="131"/>
    </location>
</feature>
<feature type="transmembrane region" description="Helical" evidence="5">
    <location>
        <begin position="256"/>
        <end position="275"/>
    </location>
</feature>
<gene>
    <name evidence="7" type="ORF">F7Q92_11220</name>
</gene>
<protein>
    <submittedName>
        <fullName evidence="7">DMT family transporter</fullName>
    </submittedName>
</protein>
<evidence type="ECO:0000313" key="8">
    <source>
        <dbReference type="Proteomes" id="UP000430120"/>
    </source>
</evidence>
<evidence type="ECO:0000256" key="2">
    <source>
        <dbReference type="ARBA" id="ARBA00022692"/>
    </source>
</evidence>
<feature type="transmembrane region" description="Helical" evidence="5">
    <location>
        <begin position="232"/>
        <end position="250"/>
    </location>
</feature>
<dbReference type="PANTHER" id="PTHR22911">
    <property type="entry name" value="ACYL-MALONYL CONDENSING ENZYME-RELATED"/>
    <property type="match status" value="1"/>
</dbReference>
<dbReference type="AlphaFoldDB" id="A0A643FCN3"/>
<dbReference type="PANTHER" id="PTHR22911:SF6">
    <property type="entry name" value="SOLUTE CARRIER FAMILY 35 MEMBER G1"/>
    <property type="match status" value="1"/>
</dbReference>
<keyword evidence="2 5" id="KW-0812">Transmembrane</keyword>
<dbReference type="InterPro" id="IPR000620">
    <property type="entry name" value="EamA_dom"/>
</dbReference>
<dbReference type="Pfam" id="PF00892">
    <property type="entry name" value="EamA"/>
    <property type="match status" value="1"/>
</dbReference>